<proteinExistence type="predicted"/>
<keyword evidence="3" id="KW-1185">Reference proteome</keyword>
<keyword evidence="1" id="KW-0472">Membrane</keyword>
<sequence>MTEDLCTALCQLDNSLDASLFLTVGGVALTLAVFLYTTVAQIEDRHTNLSDDYAIKPAARHRLAQLKLGLRKILYAWWLSVLGVVYSLSFDLSTAVPLVKPSDVAAHLDLLAQFRQAALPVEIDTLSSTALLAVVLGMLSYGAWLIFPDMRDVLADKEA</sequence>
<protein>
    <submittedName>
        <fullName evidence="2">Uncharacterized protein</fullName>
    </submittedName>
</protein>
<accession>A0A6C1B6R3</accession>
<dbReference type="EMBL" id="CP048836">
    <property type="protein sequence ID" value="QID18408.1"/>
    <property type="molecule type" value="Genomic_DNA"/>
</dbReference>
<reference evidence="2 3" key="1">
    <citation type="submission" date="2020-02" db="EMBL/GenBank/DDBJ databases">
        <title>Nitrogenibacter mangrovi gen. nov., sp. nov. isolated from mangrove sediment, a denitrifying betaproteobacterium.</title>
        <authorList>
            <person name="Liao H."/>
            <person name="Tian Y."/>
        </authorList>
    </citation>
    <scope>NUCLEOTIDE SEQUENCE [LARGE SCALE GENOMIC DNA]</scope>
    <source>
        <strain evidence="2 3">M9-3-2</strain>
    </source>
</reference>
<organism evidence="2 3">
    <name type="scientific">Nitrogeniibacter mangrovi</name>
    <dbReference type="NCBI Taxonomy" id="2016596"/>
    <lineage>
        <taxon>Bacteria</taxon>
        <taxon>Pseudomonadati</taxon>
        <taxon>Pseudomonadota</taxon>
        <taxon>Betaproteobacteria</taxon>
        <taxon>Rhodocyclales</taxon>
        <taxon>Zoogloeaceae</taxon>
        <taxon>Nitrogeniibacter</taxon>
    </lineage>
</organism>
<dbReference type="RefSeq" id="WP_173766031.1">
    <property type="nucleotide sequence ID" value="NZ_CP048836.1"/>
</dbReference>
<dbReference type="Proteomes" id="UP000501991">
    <property type="component" value="Chromosome"/>
</dbReference>
<dbReference type="AlphaFoldDB" id="A0A6C1B6R3"/>
<dbReference type="KEGG" id="azq:G3580_12650"/>
<keyword evidence="1" id="KW-0812">Transmembrane</keyword>
<keyword evidence="1" id="KW-1133">Transmembrane helix</keyword>
<evidence type="ECO:0000256" key="1">
    <source>
        <dbReference type="SAM" id="Phobius"/>
    </source>
</evidence>
<feature type="transmembrane region" description="Helical" evidence="1">
    <location>
        <begin position="20"/>
        <end position="39"/>
    </location>
</feature>
<name>A0A6C1B6R3_9RHOO</name>
<feature type="transmembrane region" description="Helical" evidence="1">
    <location>
        <begin position="129"/>
        <end position="147"/>
    </location>
</feature>
<evidence type="ECO:0000313" key="2">
    <source>
        <dbReference type="EMBL" id="QID18408.1"/>
    </source>
</evidence>
<gene>
    <name evidence="2" type="ORF">G3580_12650</name>
</gene>
<feature type="transmembrane region" description="Helical" evidence="1">
    <location>
        <begin position="73"/>
        <end position="90"/>
    </location>
</feature>
<evidence type="ECO:0000313" key="3">
    <source>
        <dbReference type="Proteomes" id="UP000501991"/>
    </source>
</evidence>